<dbReference type="EMBL" id="JAFDVH010000002">
    <property type="protein sequence ID" value="KAG7487598.1"/>
    <property type="molecule type" value="Genomic_DNA"/>
</dbReference>
<dbReference type="FunFam" id="1.10.167.10:FF:000001">
    <property type="entry name" value="Putative regulator of g-protein signaling 12"/>
    <property type="match status" value="1"/>
</dbReference>
<dbReference type="AlphaFoldDB" id="A0A9D3TCG7"/>
<dbReference type="PANTHER" id="PTHR10845:SF160">
    <property type="entry name" value="REGULATOR OF G-PROTEIN SIGNALING 21"/>
    <property type="match status" value="1"/>
</dbReference>
<reference evidence="2" key="1">
    <citation type="submission" date="2021-01" db="EMBL/GenBank/DDBJ databases">
        <authorList>
            <person name="Zahm M."/>
            <person name="Roques C."/>
            <person name="Cabau C."/>
            <person name="Klopp C."/>
            <person name="Donnadieu C."/>
            <person name="Jouanno E."/>
            <person name="Lampietro C."/>
            <person name="Louis A."/>
            <person name="Herpin A."/>
            <person name="Echchiki A."/>
            <person name="Berthelot C."/>
            <person name="Parey E."/>
            <person name="Roest-Crollius H."/>
            <person name="Braasch I."/>
            <person name="Postlethwait J."/>
            <person name="Bobe J."/>
            <person name="Montfort J."/>
            <person name="Bouchez O."/>
            <person name="Begum T."/>
            <person name="Mejri S."/>
            <person name="Adams A."/>
            <person name="Chen W.-J."/>
            <person name="Guiguen Y."/>
        </authorList>
    </citation>
    <scope>NUCLEOTIDE SEQUENCE</scope>
    <source>
        <strain evidence="2">YG-15Mar2019-1</strain>
        <tissue evidence="2">Brain</tissue>
    </source>
</reference>
<evidence type="ECO:0000313" key="3">
    <source>
        <dbReference type="Proteomes" id="UP001046870"/>
    </source>
</evidence>
<dbReference type="InterPro" id="IPR036305">
    <property type="entry name" value="RGS_sf"/>
</dbReference>
<organism evidence="2 3">
    <name type="scientific">Megalops atlanticus</name>
    <name type="common">Tarpon</name>
    <name type="synonym">Clupea gigantea</name>
    <dbReference type="NCBI Taxonomy" id="7932"/>
    <lineage>
        <taxon>Eukaryota</taxon>
        <taxon>Metazoa</taxon>
        <taxon>Chordata</taxon>
        <taxon>Craniata</taxon>
        <taxon>Vertebrata</taxon>
        <taxon>Euteleostomi</taxon>
        <taxon>Actinopterygii</taxon>
        <taxon>Neopterygii</taxon>
        <taxon>Teleostei</taxon>
        <taxon>Elopiformes</taxon>
        <taxon>Megalopidae</taxon>
        <taxon>Megalops</taxon>
    </lineage>
</organism>
<feature type="domain" description="RGS" evidence="1">
    <location>
        <begin position="69"/>
        <end position="185"/>
    </location>
</feature>
<proteinExistence type="predicted"/>
<dbReference type="Gene3D" id="1.10.167.10">
    <property type="entry name" value="Regulator of G-protein Signalling 4, domain 2"/>
    <property type="match status" value="1"/>
</dbReference>
<dbReference type="InterPro" id="IPR024066">
    <property type="entry name" value="RGS_subdom1/3"/>
</dbReference>
<gene>
    <name evidence="2" type="ORF">MATL_G00025360</name>
</gene>
<dbReference type="OrthoDB" id="196547at2759"/>
<dbReference type="Gene3D" id="1.10.196.10">
    <property type="match status" value="2"/>
</dbReference>
<keyword evidence="3" id="KW-1185">Reference proteome</keyword>
<protein>
    <recommendedName>
        <fullName evidence="1">RGS domain-containing protein</fullName>
    </recommendedName>
</protein>
<dbReference type="PRINTS" id="PR01301">
    <property type="entry name" value="RGSPROTEIN"/>
</dbReference>
<evidence type="ECO:0000259" key="1">
    <source>
        <dbReference type="PROSITE" id="PS50132"/>
    </source>
</evidence>
<dbReference type="Proteomes" id="UP001046870">
    <property type="component" value="Chromosome 2"/>
</dbReference>
<dbReference type="InterPro" id="IPR016137">
    <property type="entry name" value="RGS"/>
</dbReference>
<accession>A0A9D3TCG7</accession>
<name>A0A9D3TCG7_MEGAT</name>
<dbReference type="InterPro" id="IPR044926">
    <property type="entry name" value="RGS_subdomain_2"/>
</dbReference>
<sequence length="192" mass="22795">MPKLRFSKIRIYEFKNLFKEKRLKMKLEVPLSRKNKKNDIQCILLKTMPETSISTNFKCQDGEKGLQPTLEKLLNNKSFLAAFRMFLQSEFSEENIEFWLACKDYSGTMSPAERSCKAAEIYQEFLHPQAKKEINIDYHTRERIKRAMQDPDPSCFDEAERHVYRLMEIDSCPRFLKSEIYWNLQNKAKASC</sequence>
<dbReference type="PANTHER" id="PTHR10845">
    <property type="entry name" value="REGULATOR OF G PROTEIN SIGNALING"/>
    <property type="match status" value="1"/>
</dbReference>
<dbReference type="SUPFAM" id="SSF48097">
    <property type="entry name" value="Regulator of G-protein signaling, RGS"/>
    <property type="match status" value="1"/>
</dbReference>
<dbReference type="SMART" id="SM00315">
    <property type="entry name" value="RGS"/>
    <property type="match status" value="1"/>
</dbReference>
<dbReference type="Pfam" id="PF00615">
    <property type="entry name" value="RGS"/>
    <property type="match status" value="1"/>
</dbReference>
<dbReference type="PROSITE" id="PS50132">
    <property type="entry name" value="RGS"/>
    <property type="match status" value="1"/>
</dbReference>
<evidence type="ECO:0000313" key="2">
    <source>
        <dbReference type="EMBL" id="KAG7487598.1"/>
    </source>
</evidence>
<comment type="caution">
    <text evidence="2">The sequence shown here is derived from an EMBL/GenBank/DDBJ whole genome shotgun (WGS) entry which is preliminary data.</text>
</comment>